<keyword evidence="3" id="KW-0560">Oxidoreductase</keyword>
<keyword evidence="9" id="KW-1185">Reference proteome</keyword>
<dbReference type="SUPFAM" id="SSF55068">
    <property type="entry name" value="Peptide methionine sulfoxide reductase"/>
    <property type="match status" value="1"/>
</dbReference>
<dbReference type="NCBIfam" id="TIGR00401">
    <property type="entry name" value="msrA"/>
    <property type="match status" value="1"/>
</dbReference>
<dbReference type="InterPro" id="IPR002569">
    <property type="entry name" value="Met_Sox_Rdtase_MsrA_dom"/>
</dbReference>
<dbReference type="EC" id="1.8.4.11" evidence="2"/>
<evidence type="ECO:0000256" key="1">
    <source>
        <dbReference type="ARBA" id="ARBA00005591"/>
    </source>
</evidence>
<organism evidence="8 9">
    <name type="scientific">Catenaria anguillulae PL171</name>
    <dbReference type="NCBI Taxonomy" id="765915"/>
    <lineage>
        <taxon>Eukaryota</taxon>
        <taxon>Fungi</taxon>
        <taxon>Fungi incertae sedis</taxon>
        <taxon>Blastocladiomycota</taxon>
        <taxon>Blastocladiomycetes</taxon>
        <taxon>Blastocladiales</taxon>
        <taxon>Catenariaceae</taxon>
        <taxon>Catenaria</taxon>
    </lineage>
</organism>
<dbReference type="InterPro" id="IPR036509">
    <property type="entry name" value="Met_Sox_Rdtase_MsrA_sf"/>
</dbReference>
<dbReference type="PANTHER" id="PTHR43774">
    <property type="entry name" value="PEPTIDE METHIONINE SULFOXIDE REDUCTASE"/>
    <property type="match status" value="1"/>
</dbReference>
<dbReference type="HAMAP" id="MF_01401">
    <property type="entry name" value="MsrA"/>
    <property type="match status" value="1"/>
</dbReference>
<gene>
    <name evidence="8" type="ORF">BCR44DRAFT_34214</name>
</gene>
<dbReference type="GO" id="GO:0034599">
    <property type="term" value="P:cellular response to oxidative stress"/>
    <property type="evidence" value="ECO:0007669"/>
    <property type="project" value="UniProtKB-ARBA"/>
</dbReference>
<comment type="catalytic activity">
    <reaction evidence="6">
        <text>[thioredoxin]-disulfide + L-methionine + H2O = L-methionine (S)-S-oxide + [thioredoxin]-dithiol</text>
        <dbReference type="Rhea" id="RHEA:19993"/>
        <dbReference type="Rhea" id="RHEA-COMP:10698"/>
        <dbReference type="Rhea" id="RHEA-COMP:10700"/>
        <dbReference type="ChEBI" id="CHEBI:15377"/>
        <dbReference type="ChEBI" id="CHEBI:29950"/>
        <dbReference type="ChEBI" id="CHEBI:50058"/>
        <dbReference type="ChEBI" id="CHEBI:57844"/>
        <dbReference type="ChEBI" id="CHEBI:58772"/>
        <dbReference type="EC" id="1.8.4.11"/>
    </reaction>
</comment>
<evidence type="ECO:0000259" key="7">
    <source>
        <dbReference type="Pfam" id="PF01625"/>
    </source>
</evidence>
<evidence type="ECO:0000256" key="3">
    <source>
        <dbReference type="ARBA" id="ARBA00023002"/>
    </source>
</evidence>
<feature type="domain" description="Peptide methionine sulphoxide reductase MsrA" evidence="7">
    <location>
        <begin position="12"/>
        <end position="159"/>
    </location>
</feature>
<comment type="catalytic activity">
    <reaction evidence="5">
        <text>L-methionyl-[protein] + [thioredoxin]-disulfide + H2O = L-methionyl-(S)-S-oxide-[protein] + [thioredoxin]-dithiol</text>
        <dbReference type="Rhea" id="RHEA:14217"/>
        <dbReference type="Rhea" id="RHEA-COMP:10698"/>
        <dbReference type="Rhea" id="RHEA-COMP:10700"/>
        <dbReference type="Rhea" id="RHEA-COMP:12313"/>
        <dbReference type="Rhea" id="RHEA-COMP:12315"/>
        <dbReference type="ChEBI" id="CHEBI:15377"/>
        <dbReference type="ChEBI" id="CHEBI:16044"/>
        <dbReference type="ChEBI" id="CHEBI:29950"/>
        <dbReference type="ChEBI" id="CHEBI:44120"/>
        <dbReference type="ChEBI" id="CHEBI:50058"/>
        <dbReference type="EC" id="1.8.4.11"/>
    </reaction>
</comment>
<protein>
    <recommendedName>
        <fullName evidence="2">peptide-methionine (S)-S-oxide reductase</fullName>
        <ecNumber evidence="2">1.8.4.11</ecNumber>
    </recommendedName>
    <alternativeName>
        <fullName evidence="4">Peptide-methionine (S)-S-oxide reductase</fullName>
    </alternativeName>
</protein>
<dbReference type="OrthoDB" id="77405at2759"/>
<sequence length="170" mass="19804">MPCQALNHCVQPGCFWGVEHIYNKHYRTKGILSTSVGYAQGTSDNPSYKQVCTGTTNHAEVLRIEFDPARLSFEEIVTFFFKIHDPTTVNRQGPDVGTQYRSGIYYESEQQREIAEQVKSKVQKHFKAPIVTEIEKLQKYWPAEEYHQVYLEKNPSGYHCPSHFVREWKD</sequence>
<dbReference type="STRING" id="765915.A0A1Y2HL77"/>
<name>A0A1Y2HL77_9FUNG</name>
<evidence type="ECO:0000313" key="8">
    <source>
        <dbReference type="EMBL" id="ORZ35319.1"/>
    </source>
</evidence>
<dbReference type="GO" id="GO:0008113">
    <property type="term" value="F:peptide-methionine (S)-S-oxide reductase activity"/>
    <property type="evidence" value="ECO:0007669"/>
    <property type="project" value="UniProtKB-EC"/>
</dbReference>
<dbReference type="EMBL" id="MCFL01000023">
    <property type="protein sequence ID" value="ORZ35319.1"/>
    <property type="molecule type" value="Genomic_DNA"/>
</dbReference>
<evidence type="ECO:0000256" key="6">
    <source>
        <dbReference type="ARBA" id="ARBA00048782"/>
    </source>
</evidence>
<comment type="caution">
    <text evidence="8">The sequence shown here is derived from an EMBL/GenBank/DDBJ whole genome shotgun (WGS) entry which is preliminary data.</text>
</comment>
<dbReference type="FunFam" id="3.30.1060.10:FF:000006">
    <property type="entry name" value="Peptide methionine sulfoxide reductase"/>
    <property type="match status" value="1"/>
</dbReference>
<evidence type="ECO:0000256" key="4">
    <source>
        <dbReference type="ARBA" id="ARBA00030643"/>
    </source>
</evidence>
<accession>A0A1Y2HL77</accession>
<dbReference type="Proteomes" id="UP000193411">
    <property type="component" value="Unassembled WGS sequence"/>
</dbReference>
<dbReference type="Pfam" id="PF01625">
    <property type="entry name" value="PMSR"/>
    <property type="match status" value="1"/>
</dbReference>
<comment type="similarity">
    <text evidence="1">Belongs to the MsrA Met sulfoxide reductase family.</text>
</comment>
<evidence type="ECO:0000313" key="9">
    <source>
        <dbReference type="Proteomes" id="UP000193411"/>
    </source>
</evidence>
<dbReference type="Gene3D" id="3.30.1060.10">
    <property type="entry name" value="Peptide methionine sulphoxide reductase MsrA"/>
    <property type="match status" value="1"/>
</dbReference>
<dbReference type="PANTHER" id="PTHR43774:SF1">
    <property type="entry name" value="PEPTIDE METHIONINE SULFOXIDE REDUCTASE MSRA 2"/>
    <property type="match status" value="1"/>
</dbReference>
<evidence type="ECO:0000256" key="2">
    <source>
        <dbReference type="ARBA" id="ARBA00012502"/>
    </source>
</evidence>
<evidence type="ECO:0000256" key="5">
    <source>
        <dbReference type="ARBA" id="ARBA00047806"/>
    </source>
</evidence>
<dbReference type="AlphaFoldDB" id="A0A1Y2HL77"/>
<reference evidence="8 9" key="1">
    <citation type="submission" date="2016-07" db="EMBL/GenBank/DDBJ databases">
        <title>Pervasive Adenine N6-methylation of Active Genes in Fungi.</title>
        <authorList>
            <consortium name="DOE Joint Genome Institute"/>
            <person name="Mondo S.J."/>
            <person name="Dannebaum R.O."/>
            <person name="Kuo R.C."/>
            <person name="Labutti K."/>
            <person name="Haridas S."/>
            <person name="Kuo A."/>
            <person name="Salamov A."/>
            <person name="Ahrendt S.R."/>
            <person name="Lipzen A."/>
            <person name="Sullivan W."/>
            <person name="Andreopoulos W.B."/>
            <person name="Clum A."/>
            <person name="Lindquist E."/>
            <person name="Daum C."/>
            <person name="Ramamoorthy G.K."/>
            <person name="Gryganskyi A."/>
            <person name="Culley D."/>
            <person name="Magnuson J.K."/>
            <person name="James T.Y."/>
            <person name="O'Malley M.A."/>
            <person name="Stajich J.E."/>
            <person name="Spatafora J.W."/>
            <person name="Visel A."/>
            <person name="Grigoriev I.V."/>
        </authorList>
    </citation>
    <scope>NUCLEOTIDE SEQUENCE [LARGE SCALE GENOMIC DNA]</scope>
    <source>
        <strain evidence="8 9">PL171</strain>
    </source>
</reference>
<proteinExistence type="inferred from homology"/>